<proteinExistence type="predicted"/>
<organism evidence="1 2">
    <name type="scientific">Fusobacterium animalis ATCC 51191</name>
    <dbReference type="NCBI Taxonomy" id="997347"/>
    <lineage>
        <taxon>Bacteria</taxon>
        <taxon>Fusobacteriati</taxon>
        <taxon>Fusobacteriota</taxon>
        <taxon>Fusobacteriia</taxon>
        <taxon>Fusobacteriales</taxon>
        <taxon>Fusobacteriaceae</taxon>
        <taxon>Fusobacterium</taxon>
    </lineage>
</organism>
<dbReference type="AlphaFoldDB" id="F9ELX4"/>
<accession>F9ELX4</accession>
<name>F9ELX4_9FUSO</name>
<dbReference type="Proteomes" id="UP000005392">
    <property type="component" value="Unassembled WGS sequence"/>
</dbReference>
<dbReference type="HOGENOM" id="CLU_3007741_0_0_0"/>
<dbReference type="PATRIC" id="fig|997347.4.peg.867"/>
<evidence type="ECO:0000313" key="2">
    <source>
        <dbReference type="Proteomes" id="UP000005392"/>
    </source>
</evidence>
<dbReference type="EMBL" id="AFQD01000147">
    <property type="protein sequence ID" value="EGQ80045.1"/>
    <property type="molecule type" value="Genomic_DNA"/>
</dbReference>
<keyword evidence="2" id="KW-1185">Reference proteome</keyword>
<evidence type="ECO:0000313" key="1">
    <source>
        <dbReference type="EMBL" id="EGQ80045.1"/>
    </source>
</evidence>
<sequence length="56" mass="7115">MWWENILYELIGKQDINVKNIENRFWAEVDYIEDYERILKFRKYNINYNIAIEKKK</sequence>
<gene>
    <name evidence="1" type="ORF">HMPREF9094_0929</name>
</gene>
<protein>
    <submittedName>
        <fullName evidence="1">Uncharacterized protein</fullName>
    </submittedName>
</protein>
<comment type="caution">
    <text evidence="1">The sequence shown here is derived from an EMBL/GenBank/DDBJ whole genome shotgun (WGS) entry which is preliminary data.</text>
</comment>
<reference evidence="1 2" key="1">
    <citation type="submission" date="2011-05" db="EMBL/GenBank/DDBJ databases">
        <authorList>
            <person name="Muzny D."/>
            <person name="Qin X."/>
            <person name="Deng J."/>
            <person name="Jiang H."/>
            <person name="Liu Y."/>
            <person name="Qu J."/>
            <person name="Song X.-Z."/>
            <person name="Zhang L."/>
            <person name="Thornton R."/>
            <person name="Coyle M."/>
            <person name="Francisco L."/>
            <person name="Jackson L."/>
            <person name="Javaid M."/>
            <person name="Korchina V."/>
            <person name="Kovar C."/>
            <person name="Mata R."/>
            <person name="Mathew T."/>
            <person name="Ngo R."/>
            <person name="Nguyen L."/>
            <person name="Nguyen N."/>
            <person name="Okwuonu G."/>
            <person name="Ongeri F."/>
            <person name="Pham C."/>
            <person name="Simmons D."/>
            <person name="Wilczek-Boney K."/>
            <person name="Hale W."/>
            <person name="Jakkamsetti A."/>
            <person name="Pham P."/>
            <person name="Ruth R."/>
            <person name="San Lucas F."/>
            <person name="Warren J."/>
            <person name="Zhang J."/>
            <person name="Zhao Z."/>
            <person name="Zhou C."/>
            <person name="Zhu D."/>
            <person name="Lee S."/>
            <person name="Bess C."/>
            <person name="Blankenburg K."/>
            <person name="Forbes L."/>
            <person name="Fu Q."/>
            <person name="Gubbala S."/>
            <person name="Hirani K."/>
            <person name="Jayaseelan J.C."/>
            <person name="Lara F."/>
            <person name="Munidasa M."/>
            <person name="Palculict T."/>
            <person name="Patil S."/>
            <person name="Pu L.-L."/>
            <person name="Saada N."/>
            <person name="Tang L."/>
            <person name="Weissenberger G."/>
            <person name="Zhu Y."/>
            <person name="Hemphill L."/>
            <person name="Shang Y."/>
            <person name="Youmans B."/>
            <person name="Ayvaz T."/>
            <person name="Ross M."/>
            <person name="Santibanez J."/>
            <person name="Aqrawi P."/>
            <person name="Gross S."/>
            <person name="Joshi V."/>
            <person name="Fowler G."/>
            <person name="Nazareth L."/>
            <person name="Reid J."/>
            <person name="Worley K."/>
            <person name="Petrosino J."/>
            <person name="Highlander S."/>
            <person name="Gibbs R."/>
        </authorList>
    </citation>
    <scope>NUCLEOTIDE SEQUENCE [LARGE SCALE GENOMIC DNA]</scope>
    <source>
        <strain evidence="1 2">ATCC 51191</strain>
    </source>
</reference>